<evidence type="ECO:0000313" key="5">
    <source>
        <dbReference type="EMBL" id="SCX75575.1"/>
    </source>
</evidence>
<dbReference type="InterPro" id="IPR004525">
    <property type="entry name" value="EpmA"/>
</dbReference>
<dbReference type="RefSeq" id="WP_254781928.1">
    <property type="nucleotide sequence ID" value="NZ_FMUX01000001.1"/>
</dbReference>
<accession>A0A1G5ACF2</accession>
<sequence length="301" mass="33828">MKIHMENLRRRARITASVRRFFVEKGYLEVETPLWVPAPIPEAHIDPLEAGNGYLQASPELCMKRLLAAGSGPIFQITKAFRKGERGAKHIPEMTMLEWYTPDADYESLMADCQGLFLAVAQDLGLGTTLSVKGKPIHLDRPWKRLTVKEAYALYGSEPMDEALSGDRFDEVMGLDVEPRLCCDTPVILCDYPAPMAALARRKPSDHTVAERFELYVEGLELANGFTELTDAHEQRKRFEEEVALRQRFGKPTWPLPEIFLNDLPHMPPAAGIALGMDRLAMLFCGAETIDEVLTFPPESL</sequence>
<dbReference type="PANTHER" id="PTHR42918">
    <property type="entry name" value="LYSYL-TRNA SYNTHETASE"/>
    <property type="match status" value="1"/>
</dbReference>
<keyword evidence="5" id="KW-0030">Aminoacyl-tRNA synthetase</keyword>
<dbReference type="PANTHER" id="PTHR42918:SF6">
    <property type="entry name" value="ELONGATION FACTOR P--(R)-BETA-LYSINE LIGASE"/>
    <property type="match status" value="1"/>
</dbReference>
<dbReference type="GO" id="GO:0005524">
    <property type="term" value="F:ATP binding"/>
    <property type="evidence" value="ECO:0007669"/>
    <property type="project" value="UniProtKB-KW"/>
</dbReference>
<keyword evidence="6" id="KW-1185">Reference proteome</keyword>
<dbReference type="NCBIfam" id="TIGR00462">
    <property type="entry name" value="genX"/>
    <property type="match status" value="1"/>
</dbReference>
<dbReference type="InterPro" id="IPR006195">
    <property type="entry name" value="aa-tRNA-synth_II"/>
</dbReference>
<dbReference type="Pfam" id="PF00152">
    <property type="entry name" value="tRNA-synt_2"/>
    <property type="match status" value="1"/>
</dbReference>
<organism evidence="5 6">
    <name type="scientific">Desulfoluna spongiiphila</name>
    <dbReference type="NCBI Taxonomy" id="419481"/>
    <lineage>
        <taxon>Bacteria</taxon>
        <taxon>Pseudomonadati</taxon>
        <taxon>Thermodesulfobacteriota</taxon>
        <taxon>Desulfobacteria</taxon>
        <taxon>Desulfobacterales</taxon>
        <taxon>Desulfolunaceae</taxon>
        <taxon>Desulfoluna</taxon>
    </lineage>
</organism>
<evidence type="ECO:0000259" key="4">
    <source>
        <dbReference type="PROSITE" id="PS50862"/>
    </source>
</evidence>
<dbReference type="GO" id="GO:0006430">
    <property type="term" value="P:lysyl-tRNA aminoacylation"/>
    <property type="evidence" value="ECO:0007669"/>
    <property type="project" value="InterPro"/>
</dbReference>
<reference evidence="5 6" key="1">
    <citation type="submission" date="2016-10" db="EMBL/GenBank/DDBJ databases">
        <authorList>
            <person name="de Groot N.N."/>
        </authorList>
    </citation>
    <scope>NUCLEOTIDE SEQUENCE [LARGE SCALE GENOMIC DNA]</scope>
    <source>
        <strain evidence="5 6">AA1</strain>
    </source>
</reference>
<name>A0A1G5ACF2_9BACT</name>
<dbReference type="SUPFAM" id="SSF55681">
    <property type="entry name" value="Class II aaRS and biotin synthetases"/>
    <property type="match status" value="1"/>
</dbReference>
<keyword evidence="2" id="KW-0547">Nucleotide-binding</keyword>
<dbReference type="GO" id="GO:0005829">
    <property type="term" value="C:cytosol"/>
    <property type="evidence" value="ECO:0007669"/>
    <property type="project" value="TreeGrafter"/>
</dbReference>
<protein>
    <submittedName>
        <fullName evidence="5">Lysyl-tRNA synthetase, class 2</fullName>
    </submittedName>
</protein>
<evidence type="ECO:0000313" key="6">
    <source>
        <dbReference type="Proteomes" id="UP000198870"/>
    </source>
</evidence>
<keyword evidence="1" id="KW-0436">Ligase</keyword>
<evidence type="ECO:0000256" key="3">
    <source>
        <dbReference type="ARBA" id="ARBA00022840"/>
    </source>
</evidence>
<dbReference type="InterPro" id="IPR004364">
    <property type="entry name" value="Aa-tRNA-synt_II"/>
</dbReference>
<gene>
    <name evidence="5" type="ORF">SAMN05216233_10144</name>
</gene>
<feature type="domain" description="Aminoacyl-transfer RNA synthetases class-II family profile" evidence="4">
    <location>
        <begin position="1"/>
        <end position="297"/>
    </location>
</feature>
<dbReference type="AlphaFoldDB" id="A0A1G5ACF2"/>
<dbReference type="InterPro" id="IPR045864">
    <property type="entry name" value="aa-tRNA-synth_II/BPL/LPL"/>
</dbReference>
<dbReference type="GO" id="GO:0004824">
    <property type="term" value="F:lysine-tRNA ligase activity"/>
    <property type="evidence" value="ECO:0007669"/>
    <property type="project" value="InterPro"/>
</dbReference>
<dbReference type="Gene3D" id="3.30.930.10">
    <property type="entry name" value="Bira Bifunctional Protein, Domain 2"/>
    <property type="match status" value="1"/>
</dbReference>
<evidence type="ECO:0000256" key="1">
    <source>
        <dbReference type="ARBA" id="ARBA00022598"/>
    </source>
</evidence>
<evidence type="ECO:0000256" key="2">
    <source>
        <dbReference type="ARBA" id="ARBA00022741"/>
    </source>
</evidence>
<keyword evidence="3" id="KW-0067">ATP-binding</keyword>
<dbReference type="STRING" id="419481.SAMN05216233_10144"/>
<dbReference type="PROSITE" id="PS50862">
    <property type="entry name" value="AA_TRNA_LIGASE_II"/>
    <property type="match status" value="1"/>
</dbReference>
<dbReference type="GO" id="GO:0000049">
    <property type="term" value="F:tRNA binding"/>
    <property type="evidence" value="ECO:0007669"/>
    <property type="project" value="TreeGrafter"/>
</dbReference>
<dbReference type="EMBL" id="FMUX01000001">
    <property type="protein sequence ID" value="SCX75575.1"/>
    <property type="molecule type" value="Genomic_DNA"/>
</dbReference>
<dbReference type="Proteomes" id="UP000198870">
    <property type="component" value="Unassembled WGS sequence"/>
</dbReference>
<proteinExistence type="predicted"/>